<accession>A0A0M4EUQ4</accession>
<reference evidence="1 2" key="1">
    <citation type="submission" date="2015-08" db="EMBL/GenBank/DDBJ databases">
        <title>Ancestral chromatin configuration constrains chromatin evolution on differentiating sex chromosomes in Drosophila.</title>
        <authorList>
            <person name="Zhou Q."/>
            <person name="Bachtrog D."/>
        </authorList>
    </citation>
    <scope>NUCLEOTIDE SEQUENCE [LARGE SCALE GENOMIC DNA]</scope>
    <source>
        <tissue evidence="1">Whole larvae</tissue>
    </source>
</reference>
<evidence type="ECO:0000313" key="2">
    <source>
        <dbReference type="Proteomes" id="UP000494163"/>
    </source>
</evidence>
<sequence length="92" mass="10801">FNFMAHKNYNKAVKRNLYFSYRLPDWTNDYLTHTSNILSESFAETKRLTDLRTKPARLQSESNSLQELLHKSNAIRPPKIKDDITCGKRVLT</sequence>
<evidence type="ECO:0000313" key="1">
    <source>
        <dbReference type="EMBL" id="ALC41207.1"/>
    </source>
</evidence>
<keyword evidence="2" id="KW-1185">Reference proteome</keyword>
<dbReference type="AlphaFoldDB" id="A0A0M4EUQ4"/>
<organism evidence="1 2">
    <name type="scientific">Drosophila busckii</name>
    <name type="common">Fruit fly</name>
    <dbReference type="NCBI Taxonomy" id="30019"/>
    <lineage>
        <taxon>Eukaryota</taxon>
        <taxon>Metazoa</taxon>
        <taxon>Ecdysozoa</taxon>
        <taxon>Arthropoda</taxon>
        <taxon>Hexapoda</taxon>
        <taxon>Insecta</taxon>
        <taxon>Pterygota</taxon>
        <taxon>Neoptera</taxon>
        <taxon>Endopterygota</taxon>
        <taxon>Diptera</taxon>
        <taxon>Brachycera</taxon>
        <taxon>Muscomorpha</taxon>
        <taxon>Ephydroidea</taxon>
        <taxon>Drosophilidae</taxon>
        <taxon>Drosophila</taxon>
    </lineage>
</organism>
<dbReference type="STRING" id="30019.A0A0M4EUQ4"/>
<dbReference type="Proteomes" id="UP000494163">
    <property type="component" value="Chromosome 2R"/>
</dbReference>
<name>A0A0M4EUQ4_DROBS</name>
<feature type="non-terminal residue" evidence="1">
    <location>
        <position position="1"/>
    </location>
</feature>
<protein>
    <submittedName>
        <fullName evidence="1">CG43327</fullName>
    </submittedName>
</protein>
<gene>
    <name evidence="1" type="ORF">Dbus_chr2Rg786</name>
</gene>
<proteinExistence type="predicted"/>
<dbReference type="EMBL" id="CP012524">
    <property type="protein sequence ID" value="ALC41207.1"/>
    <property type="molecule type" value="Genomic_DNA"/>
</dbReference>